<accession>A0A366HZF4</accession>
<sequence length="224" mass="25572">MKKAILILSLITCISFTIGSAFYPFQKDEEKVLAKSFEATDAHLDSIEVHIDLKTPIDIDEIKTTLNIDKSQTTSIQMPHKEICYVGEQKSVFHKIENDLVTSVDFILKDKKDLNLYREIKKTLAKSNTEYQIFLMYKGSFDREIMEQEMKDITAKALQETNTDFIEGGFIRENFLTTSGYNKTIQNHITTGGNKVNMNIAIKCNADEDRAYVIVGTPLIYGDY</sequence>
<keyword evidence="3" id="KW-1185">Reference proteome</keyword>
<comment type="caution">
    <text evidence="2">The sequence shown here is derived from an EMBL/GenBank/DDBJ whole genome shotgun (WGS) entry which is preliminary data.</text>
</comment>
<feature type="signal peptide" evidence="1">
    <location>
        <begin position="1"/>
        <end position="23"/>
    </location>
</feature>
<dbReference type="Proteomes" id="UP000253490">
    <property type="component" value="Unassembled WGS sequence"/>
</dbReference>
<organism evidence="2 3">
    <name type="scientific">Alkalibaculum bacchi</name>
    <dbReference type="NCBI Taxonomy" id="645887"/>
    <lineage>
        <taxon>Bacteria</taxon>
        <taxon>Bacillati</taxon>
        <taxon>Bacillota</taxon>
        <taxon>Clostridia</taxon>
        <taxon>Eubacteriales</taxon>
        <taxon>Eubacteriaceae</taxon>
        <taxon>Alkalibaculum</taxon>
    </lineage>
</organism>
<feature type="chain" id="PRO_5038339096" evidence="1">
    <location>
        <begin position="24"/>
        <end position="224"/>
    </location>
</feature>
<dbReference type="EMBL" id="QNRX01000022">
    <property type="protein sequence ID" value="RBP58589.1"/>
    <property type="molecule type" value="Genomic_DNA"/>
</dbReference>
<dbReference type="InterPro" id="IPR036209">
    <property type="entry name" value="YwmB-like_sf"/>
</dbReference>
<dbReference type="Gene3D" id="3.30.360.40">
    <property type="entry name" value="YwmB-like"/>
    <property type="match status" value="1"/>
</dbReference>
<evidence type="ECO:0000313" key="2">
    <source>
        <dbReference type="EMBL" id="RBP58589.1"/>
    </source>
</evidence>
<gene>
    <name evidence="2" type="ORF">DES36_12214</name>
</gene>
<dbReference type="RefSeq" id="WP_113921659.1">
    <property type="nucleotide sequence ID" value="NZ_QNRX01000022.1"/>
</dbReference>
<dbReference type="InterPro" id="IPR014794">
    <property type="entry name" value="DUF1779"/>
</dbReference>
<evidence type="ECO:0000313" key="3">
    <source>
        <dbReference type="Proteomes" id="UP000253490"/>
    </source>
</evidence>
<dbReference type="AlphaFoldDB" id="A0A366HZF4"/>
<name>A0A366HZF4_9FIRM</name>
<evidence type="ECO:0000256" key="1">
    <source>
        <dbReference type="SAM" id="SignalP"/>
    </source>
</evidence>
<keyword evidence="1" id="KW-0732">Signal</keyword>
<dbReference type="SUPFAM" id="SSF143842">
    <property type="entry name" value="YwmB-like"/>
    <property type="match status" value="1"/>
</dbReference>
<dbReference type="OrthoDB" id="1708334at2"/>
<reference evidence="2 3" key="1">
    <citation type="submission" date="2018-06" db="EMBL/GenBank/DDBJ databases">
        <title>Genomic Encyclopedia of Type Strains, Phase IV (KMG-IV): sequencing the most valuable type-strain genomes for metagenomic binning, comparative biology and taxonomic classification.</title>
        <authorList>
            <person name="Goeker M."/>
        </authorList>
    </citation>
    <scope>NUCLEOTIDE SEQUENCE [LARGE SCALE GENOMIC DNA]</scope>
    <source>
        <strain evidence="2 3">DSM 22112</strain>
    </source>
</reference>
<proteinExistence type="predicted"/>
<protein>
    <submittedName>
        <fullName evidence="2">TATA-box binding protein</fullName>
    </submittedName>
</protein>
<dbReference type="Pfam" id="PF08680">
    <property type="entry name" value="DUF1779"/>
    <property type="match status" value="1"/>
</dbReference>